<gene>
    <name evidence="3" type="ORF">S01H1_82755</name>
</gene>
<dbReference type="GO" id="GO:0016787">
    <property type="term" value="F:hydrolase activity"/>
    <property type="evidence" value="ECO:0007669"/>
    <property type="project" value="UniProtKB-KW"/>
</dbReference>
<proteinExistence type="predicted"/>
<dbReference type="EMBL" id="BARS01056137">
    <property type="protein sequence ID" value="GAG51817.1"/>
    <property type="molecule type" value="Genomic_DNA"/>
</dbReference>
<accession>X0YZC5</accession>
<comment type="caution">
    <text evidence="3">The sequence shown here is derived from an EMBL/GenBank/DDBJ whole genome shotgun (WGS) entry which is preliminary data.</text>
</comment>
<evidence type="ECO:0000256" key="1">
    <source>
        <dbReference type="ARBA" id="ARBA00022801"/>
    </source>
</evidence>
<feature type="non-terminal residue" evidence="3">
    <location>
        <position position="187"/>
    </location>
</feature>
<dbReference type="Gene3D" id="1.10.3210.10">
    <property type="entry name" value="Hypothetical protein af1432"/>
    <property type="match status" value="1"/>
</dbReference>
<keyword evidence="1" id="KW-0378">Hydrolase</keyword>
<organism evidence="3">
    <name type="scientific">marine sediment metagenome</name>
    <dbReference type="NCBI Taxonomy" id="412755"/>
    <lineage>
        <taxon>unclassified sequences</taxon>
        <taxon>metagenomes</taxon>
        <taxon>ecological metagenomes</taxon>
    </lineage>
</organism>
<reference evidence="3" key="1">
    <citation type="journal article" date="2014" name="Front. Microbiol.">
        <title>High frequency of phylogenetically diverse reductive dehalogenase-homologous genes in deep subseafloor sedimentary metagenomes.</title>
        <authorList>
            <person name="Kawai M."/>
            <person name="Futagami T."/>
            <person name="Toyoda A."/>
            <person name="Takaki Y."/>
            <person name="Nishi S."/>
            <person name="Hori S."/>
            <person name="Arai W."/>
            <person name="Tsubouchi T."/>
            <person name="Morono Y."/>
            <person name="Uchiyama I."/>
            <person name="Ito T."/>
            <person name="Fujiyama A."/>
            <person name="Inagaki F."/>
            <person name="Takami H."/>
        </authorList>
    </citation>
    <scope>NUCLEOTIDE SEQUENCE</scope>
    <source>
        <strain evidence="3">Expedition CK06-06</strain>
    </source>
</reference>
<dbReference type="AlphaFoldDB" id="X0YZC5"/>
<evidence type="ECO:0000259" key="2">
    <source>
        <dbReference type="Pfam" id="PF13286"/>
    </source>
</evidence>
<dbReference type="SUPFAM" id="SSF109604">
    <property type="entry name" value="HD-domain/PDEase-like"/>
    <property type="match status" value="1"/>
</dbReference>
<feature type="non-terminal residue" evidence="3">
    <location>
        <position position="1"/>
    </location>
</feature>
<sequence>LADAIAYDSHDLDDALAMGILSAEDLQHLDVFRQAASDFAATLADLSLDQRIRRIAKLLIDLMVCDALATGSQAVKEAGVQSVDDVRTHGDRLVRLSDGLQPKVKQLEDFLLERVYGHDRVARMMTKAKRFLGRIFEAYQSNPNQLPPKYQARARDEGLEAAICDYVAGMTDRYARDEYRRLYGPFE</sequence>
<dbReference type="Pfam" id="PF13286">
    <property type="entry name" value="HD_assoc"/>
    <property type="match status" value="1"/>
</dbReference>
<evidence type="ECO:0000313" key="3">
    <source>
        <dbReference type="EMBL" id="GAG51817.1"/>
    </source>
</evidence>
<protein>
    <recommendedName>
        <fullName evidence="2">Phosphohydrolase-associated domain-containing protein</fullName>
    </recommendedName>
</protein>
<feature type="domain" description="Phosphohydrolase-associated" evidence="2">
    <location>
        <begin position="94"/>
        <end position="181"/>
    </location>
</feature>
<name>X0YZC5_9ZZZZ</name>
<dbReference type="InterPro" id="IPR026875">
    <property type="entry name" value="PHydrolase_assoc_dom"/>
</dbReference>